<organism evidence="1 2">
    <name type="scientific">Owenia fusiformis</name>
    <name type="common">Polychaete worm</name>
    <dbReference type="NCBI Taxonomy" id="6347"/>
    <lineage>
        <taxon>Eukaryota</taxon>
        <taxon>Metazoa</taxon>
        <taxon>Spiralia</taxon>
        <taxon>Lophotrochozoa</taxon>
        <taxon>Annelida</taxon>
        <taxon>Polychaeta</taxon>
        <taxon>Sedentaria</taxon>
        <taxon>Canalipalpata</taxon>
        <taxon>Sabellida</taxon>
        <taxon>Oweniida</taxon>
        <taxon>Oweniidae</taxon>
        <taxon>Owenia</taxon>
    </lineage>
</organism>
<dbReference type="Proteomes" id="UP000749559">
    <property type="component" value="Unassembled WGS sequence"/>
</dbReference>
<dbReference type="Gene3D" id="2.120.10.30">
    <property type="entry name" value="TolB, C-terminal domain"/>
    <property type="match status" value="1"/>
</dbReference>
<proteinExistence type="predicted"/>
<dbReference type="InterPro" id="IPR002035">
    <property type="entry name" value="VWF_A"/>
</dbReference>
<dbReference type="EMBL" id="CAIIXF020000002">
    <property type="protein sequence ID" value="CAH1777625.1"/>
    <property type="molecule type" value="Genomic_DNA"/>
</dbReference>
<dbReference type="PANTHER" id="PTHR19328">
    <property type="entry name" value="HEDGEHOG-INTERACTING PROTEIN"/>
    <property type="match status" value="1"/>
</dbReference>
<dbReference type="Pfam" id="PF00092">
    <property type="entry name" value="VWA"/>
    <property type="match status" value="1"/>
</dbReference>
<reference evidence="1" key="1">
    <citation type="submission" date="2022-03" db="EMBL/GenBank/DDBJ databases">
        <authorList>
            <person name="Martin C."/>
        </authorList>
    </citation>
    <scope>NUCLEOTIDE SEQUENCE</scope>
</reference>
<dbReference type="PROSITE" id="PS50234">
    <property type="entry name" value="VWFA"/>
    <property type="match status" value="1"/>
</dbReference>
<evidence type="ECO:0000313" key="1">
    <source>
        <dbReference type="EMBL" id="CAH1777625.1"/>
    </source>
</evidence>
<dbReference type="InterPro" id="IPR012938">
    <property type="entry name" value="Glc/Sorbosone_DH"/>
</dbReference>
<dbReference type="AlphaFoldDB" id="A0A8J1XLP7"/>
<comment type="caution">
    <text evidence="1">The sequence shown here is derived from an EMBL/GenBank/DDBJ whole genome shotgun (WGS) entry which is preliminary data.</text>
</comment>
<accession>A0A8J1XLP7</accession>
<dbReference type="InterPro" id="IPR011042">
    <property type="entry name" value="6-blade_b-propeller_TolB-like"/>
</dbReference>
<dbReference type="InterPro" id="IPR011041">
    <property type="entry name" value="Quinoprot_gluc/sorb_DH_b-prop"/>
</dbReference>
<dbReference type="InterPro" id="IPR036465">
    <property type="entry name" value="vWFA_dom_sf"/>
</dbReference>
<evidence type="ECO:0000313" key="2">
    <source>
        <dbReference type="Proteomes" id="UP000749559"/>
    </source>
</evidence>
<dbReference type="Gene3D" id="3.40.50.410">
    <property type="entry name" value="von Willebrand factor, type A domain"/>
    <property type="match status" value="1"/>
</dbReference>
<protein>
    <submittedName>
        <fullName evidence="1">Uncharacterized protein</fullName>
    </submittedName>
</protein>
<dbReference type="OrthoDB" id="10266706at2759"/>
<sequence length="814" mass="90867">MRMVNSRKGIYILWIWLLSCTRIAMATCLNGKPPFSHQGVRFCPYDYHGCCTFGQIYVIHQRLNQMNRGFVNMGLGENDCTHWIMNLLCMECSPFAYELLKLQNPGASIPRTEPREFADPISAMCTKDCVQMLDECPAIKMMQTFVTQTQAQKMTSKQLCKSVEKRRHSTTTTTYKQMCYPDLVSDPWKAQSPETTDRNDPDCFCVEDIITSGIEQVVFLIPSTDNSGRVFFGEQKGKVNIIKNPGKDNTISVFLDIEHLVYNGGEHGLLGMDFHPDFQNNGRFYVYYSVLATVTTSNRIPDSRISEFRTFPNNKDVADISTERVILNIPQPGYNHQGGQLSFGKDGYLYLFCGDGGPGNDPNRFGLDRSVLYGKILRIDVSNTSVPYTIPDDNPFVGEAGVREEIYAYGLRNPWRGDFDTGNRQTGEHEGRVFIIDVGQRFWEEVNILVKGGNYGWSEREGYACFKGRCDGPREGSELFPIFAYGHEEGLSITGVQLYRGLSSPNYEGFLLLADLAFIGRGQKFQRKLWKVTDPGVEGNWTDYKRIGLCDVSVCDPHLGYSDNPIPGSILSFGKDGNGELYILNGLGGDSRIQRFVDPFRTSNPAQDGKVCGLDIVIAIDVSCHKASSYAAAVLQDFVLPLAKELRSGSRLTVMSFHKKTKTMLQLTVGSRTSPMDLIAALRALKLKGIKTCKRNLKTVLKTVKRTIGEQGRDKTIVIIATNDNSKDLNIKDLANKAKVLKKKSSIMILSSSFAHSPKSVLEQIASEPQASENGSSMWEPLIILDPSSSGLIGVGPRIVGGLYRKHCLLYFHI</sequence>
<dbReference type="PROSITE" id="PS51257">
    <property type="entry name" value="PROKAR_LIPOPROTEIN"/>
    <property type="match status" value="1"/>
</dbReference>
<dbReference type="SUPFAM" id="SSF50952">
    <property type="entry name" value="Soluble quinoprotein glucose dehydrogenase"/>
    <property type="match status" value="1"/>
</dbReference>
<name>A0A8J1XLP7_OWEFU</name>
<keyword evidence="2" id="KW-1185">Reference proteome</keyword>
<dbReference type="PANTHER" id="PTHR19328:SF75">
    <property type="entry name" value="ALDOSE SUGAR DEHYDROGENASE YLII"/>
    <property type="match status" value="1"/>
</dbReference>
<dbReference type="SUPFAM" id="SSF53300">
    <property type="entry name" value="vWA-like"/>
    <property type="match status" value="1"/>
</dbReference>
<gene>
    <name evidence="1" type="ORF">OFUS_LOCUS4638</name>
</gene>
<dbReference type="Pfam" id="PF07995">
    <property type="entry name" value="GSDH"/>
    <property type="match status" value="1"/>
</dbReference>